<evidence type="ECO:0000313" key="3">
    <source>
        <dbReference type="Proteomes" id="UP000244223"/>
    </source>
</evidence>
<keyword evidence="1" id="KW-0732">Signal</keyword>
<dbReference type="PROSITE" id="PS51257">
    <property type="entry name" value="PROKAR_LIPOPROTEIN"/>
    <property type="match status" value="1"/>
</dbReference>
<reference evidence="2 3" key="1">
    <citation type="submission" date="2018-04" db="EMBL/GenBank/DDBJ databases">
        <title>Genomic Encyclopedia of Archaeal and Bacterial Type Strains, Phase II (KMG-II): from individual species to whole genera.</title>
        <authorList>
            <person name="Goeker M."/>
        </authorList>
    </citation>
    <scope>NUCLEOTIDE SEQUENCE [LARGE SCALE GENOMIC DNA]</scope>
    <source>
        <strain evidence="2 3">DSM 5822</strain>
    </source>
</reference>
<keyword evidence="3" id="KW-1185">Reference proteome</keyword>
<proteinExistence type="predicted"/>
<feature type="signal peptide" evidence="1">
    <location>
        <begin position="1"/>
        <end position="18"/>
    </location>
</feature>
<protein>
    <submittedName>
        <fullName evidence="2">Uncharacterized protein</fullName>
    </submittedName>
</protein>
<accession>A0A2T5J330</accession>
<gene>
    <name evidence="2" type="ORF">C8N29_102212</name>
</gene>
<organism evidence="2 3">
    <name type="scientific">Agitococcus lubricus</name>
    <dbReference type="NCBI Taxonomy" id="1077255"/>
    <lineage>
        <taxon>Bacteria</taxon>
        <taxon>Pseudomonadati</taxon>
        <taxon>Pseudomonadota</taxon>
        <taxon>Gammaproteobacteria</taxon>
        <taxon>Moraxellales</taxon>
        <taxon>Moraxellaceae</taxon>
        <taxon>Agitococcus</taxon>
    </lineage>
</organism>
<dbReference type="EMBL" id="QAON01000002">
    <property type="protein sequence ID" value="PTQ90812.1"/>
    <property type="molecule type" value="Genomic_DNA"/>
</dbReference>
<dbReference type="OrthoDB" id="5897571at2"/>
<evidence type="ECO:0000256" key="1">
    <source>
        <dbReference type="SAM" id="SignalP"/>
    </source>
</evidence>
<dbReference type="AlphaFoldDB" id="A0A2T5J330"/>
<dbReference type="RefSeq" id="WP_107864652.1">
    <property type="nucleotide sequence ID" value="NZ_QAON01000002.1"/>
</dbReference>
<sequence>MSRIVKHLALFSSFIALAACNENPDGHIAPHSPQTTLKGLVLGANAIQGAIVCLDSNDNLLCEAQEPQAKTNQSGVYQFNANALTAKQSSTVAYIPQGAMDVVTKEIIDKPYSLTTPLGKHAVISPLTSFVMETMRLHQGMDIDTASQIVSYQLKVKDFDVFKDYRSDSSESGKLILDVLNESIKWGKNLDNPPDTIKNYKHLFHTVTLNRLSFIEMRVPVKYSFETLESEIKGISSFMTHFNGIATQNYLYYTKSHTNISPSNVISAFPLYSIYPFTPYIKDYSSNFQYVTLKSTTKGEIEQVLTEYSIANKANTEINTFNNFTYRFLLTNTGWQTSNRISINNDTNQSIFIFKYNLSHLKVNDVLNALQLISSIKTPISATFPAESYSYKIYFVSKKEKYEHTQSNDNSFLSLQDLKNTAQINNQVPFNNFLSTMGITVQYKESSDSTTNRYDVDYHLQFLNSGQLNIIKQTIKNSNSLEIKLFSNSGYWQEQLINNQKVLKININSKPEFGINYLAQPFYTEHDGKVFYGKTLETGHIQTHYAFNKIAMDAITSNLQP</sequence>
<name>A0A2T5J330_9GAMM</name>
<dbReference type="Proteomes" id="UP000244223">
    <property type="component" value="Unassembled WGS sequence"/>
</dbReference>
<comment type="caution">
    <text evidence="2">The sequence shown here is derived from an EMBL/GenBank/DDBJ whole genome shotgun (WGS) entry which is preliminary data.</text>
</comment>
<feature type="chain" id="PRO_5015499297" evidence="1">
    <location>
        <begin position="19"/>
        <end position="561"/>
    </location>
</feature>
<evidence type="ECO:0000313" key="2">
    <source>
        <dbReference type="EMBL" id="PTQ90812.1"/>
    </source>
</evidence>